<feature type="domain" description="Predicted membrane protein YciQ-like C-terminal" evidence="3">
    <location>
        <begin position="239"/>
        <end position="451"/>
    </location>
</feature>
<dbReference type="eggNOG" id="COG1512">
    <property type="taxonomic scope" value="Bacteria"/>
</dbReference>
<accession>D1C1Y2</accession>
<dbReference type="Pfam" id="PF20990">
    <property type="entry name" value="DUF2207_C"/>
    <property type="match status" value="1"/>
</dbReference>
<dbReference type="HOGENOM" id="CLU_519630_0_0_0"/>
<feature type="domain" description="TPM" evidence="2">
    <location>
        <begin position="43"/>
        <end position="174"/>
    </location>
</feature>
<dbReference type="Gene3D" id="3.10.310.50">
    <property type="match status" value="1"/>
</dbReference>
<reference evidence="4 5" key="2">
    <citation type="journal article" date="2010" name="Stand. Genomic Sci.">
        <title>Complete genome sequence of Desulfohalobium retbaense type strain (HR(100)).</title>
        <authorList>
            <person name="Spring S."/>
            <person name="Nolan M."/>
            <person name="Lapidus A."/>
            <person name="Glavina Del Rio T."/>
            <person name="Copeland A."/>
            <person name="Tice H."/>
            <person name="Cheng J.F."/>
            <person name="Lucas S."/>
            <person name="Land M."/>
            <person name="Chen F."/>
            <person name="Bruce D."/>
            <person name="Goodwin L."/>
            <person name="Pitluck S."/>
            <person name="Ivanova N."/>
            <person name="Mavromatis K."/>
            <person name="Mikhailova N."/>
            <person name="Pati A."/>
            <person name="Chen A."/>
            <person name="Palaniappan K."/>
            <person name="Hauser L."/>
            <person name="Chang Y.J."/>
            <person name="Jeffries C.D."/>
            <person name="Munk C."/>
            <person name="Kiss H."/>
            <person name="Chain P."/>
            <person name="Han C."/>
            <person name="Brettin T."/>
            <person name="Detter J.C."/>
            <person name="Schuler E."/>
            <person name="Goker M."/>
            <person name="Rohde M."/>
            <person name="Bristow J."/>
            <person name="Eisen J.A."/>
            <person name="Markowitz V."/>
            <person name="Hugenholtz P."/>
            <person name="Kyrpides N.C."/>
            <person name="Klenk H.P."/>
        </authorList>
    </citation>
    <scope>NUCLEOTIDE SEQUENCE [LARGE SCALE GENOMIC DNA]</scope>
    <source>
        <strain evidence="5">ATCC 49802 / DSM 20745 / S 6022</strain>
    </source>
</reference>
<keyword evidence="5" id="KW-1185">Reference proteome</keyword>
<dbReference type="AlphaFoldDB" id="D1C1Y2"/>
<dbReference type="InterPro" id="IPR007621">
    <property type="entry name" value="TPM_dom"/>
</dbReference>
<keyword evidence="1" id="KW-0472">Membrane</keyword>
<dbReference type="RefSeq" id="WP_012871296.1">
    <property type="nucleotide sequence ID" value="NC_013523.1"/>
</dbReference>
<evidence type="ECO:0000256" key="1">
    <source>
        <dbReference type="SAM" id="Phobius"/>
    </source>
</evidence>
<evidence type="ECO:0000259" key="2">
    <source>
        <dbReference type="Pfam" id="PF04536"/>
    </source>
</evidence>
<feature type="transmembrane region" description="Helical" evidence="1">
    <location>
        <begin position="196"/>
        <end position="220"/>
    </location>
</feature>
<dbReference type="EMBL" id="CP001823">
    <property type="protein sequence ID" value="ACZ38249.1"/>
    <property type="molecule type" value="Genomic_DNA"/>
</dbReference>
<dbReference type="KEGG" id="sti:Sthe_0812"/>
<reference evidence="5" key="1">
    <citation type="submission" date="2009-11" db="EMBL/GenBank/DDBJ databases">
        <title>The complete chromosome 1 of Sphaerobacter thermophilus DSM 20745.</title>
        <authorList>
            <person name="Lucas S."/>
            <person name="Copeland A."/>
            <person name="Lapidus A."/>
            <person name="Glavina del Rio T."/>
            <person name="Dalin E."/>
            <person name="Tice H."/>
            <person name="Bruce D."/>
            <person name="Goodwin L."/>
            <person name="Pitluck S."/>
            <person name="Kyrpides N."/>
            <person name="Mavromatis K."/>
            <person name="Ivanova N."/>
            <person name="Mikhailova N."/>
            <person name="LaButti K.M."/>
            <person name="Clum A."/>
            <person name="Sun H.I."/>
            <person name="Brettin T."/>
            <person name="Detter J.C."/>
            <person name="Han C."/>
            <person name="Larimer F."/>
            <person name="Land M."/>
            <person name="Hauser L."/>
            <person name="Markowitz V."/>
            <person name="Cheng J.F."/>
            <person name="Hugenholtz P."/>
            <person name="Woyke T."/>
            <person name="Wu D."/>
            <person name="Steenblock K."/>
            <person name="Schneider S."/>
            <person name="Pukall R."/>
            <person name="Goeker M."/>
            <person name="Klenk H.P."/>
            <person name="Eisen J.A."/>
        </authorList>
    </citation>
    <scope>NUCLEOTIDE SEQUENCE [LARGE SCALE GENOMIC DNA]</scope>
    <source>
        <strain evidence="5">ATCC 49802 / DSM 20745 / S 6022</strain>
    </source>
</reference>
<dbReference type="Proteomes" id="UP000002027">
    <property type="component" value="Chromosome 1"/>
</dbReference>
<gene>
    <name evidence="4" type="ordered locus">Sthe_0812</name>
</gene>
<organism evidence="4 5">
    <name type="scientific">Sphaerobacter thermophilus (strain ATCC 49802 / DSM 20745 / KCCM 41009 / NCIMB 13125 / S 6022)</name>
    <dbReference type="NCBI Taxonomy" id="479434"/>
    <lineage>
        <taxon>Bacteria</taxon>
        <taxon>Pseudomonadati</taxon>
        <taxon>Thermomicrobiota</taxon>
        <taxon>Thermomicrobia</taxon>
        <taxon>Sphaerobacterales</taxon>
        <taxon>Sphaerobacterineae</taxon>
        <taxon>Sphaerobacteraceae</taxon>
        <taxon>Sphaerobacter</taxon>
    </lineage>
</organism>
<dbReference type="InParanoid" id="D1C1Y2"/>
<feature type="transmembrane region" description="Helical" evidence="1">
    <location>
        <begin position="381"/>
        <end position="401"/>
    </location>
</feature>
<dbReference type="STRING" id="479434.Sthe_0812"/>
<dbReference type="Pfam" id="PF04536">
    <property type="entry name" value="TPM_phosphatase"/>
    <property type="match status" value="1"/>
</dbReference>
<name>D1C1Y2_SPHTD</name>
<protein>
    <submittedName>
        <fullName evidence="4">Beta-propeller domains of methanol dehydrogenase type-like protein</fullName>
    </submittedName>
</protein>
<dbReference type="InterPro" id="IPR048389">
    <property type="entry name" value="YciQ-like_C"/>
</dbReference>
<keyword evidence="1" id="KW-0812">Transmembrane</keyword>
<evidence type="ECO:0000313" key="4">
    <source>
        <dbReference type="EMBL" id="ACZ38249.1"/>
    </source>
</evidence>
<proteinExistence type="predicted"/>
<feature type="transmembrane region" description="Helical" evidence="1">
    <location>
        <begin position="356"/>
        <end position="375"/>
    </location>
</feature>
<evidence type="ECO:0000313" key="5">
    <source>
        <dbReference type="Proteomes" id="UP000002027"/>
    </source>
</evidence>
<keyword evidence="1" id="KW-1133">Transmembrane helix</keyword>
<evidence type="ECO:0000259" key="3">
    <source>
        <dbReference type="Pfam" id="PF20990"/>
    </source>
</evidence>
<sequence length="518" mass="54700">MRTIARAIRRLTWATMIVVLMLLLASPAIGATEYGEPVPGQRVYDTTGLLTADELADLEARAAAVEAAGAPVIVYLQARDASQRETEADARALMDAWDVQSAPGARDGVVMFFNLQPDNLRRGEVFIYAGEKHFDGGNLPQSELQRIIDEEMIPLLRADQTAAGIGAGLDAIAHALTYGPPPPPPPSRFEQIAEDLTAGVFSIVNLVSSAIAALVFAIGLRRFRERPVAHGTATPTTMPPSTRPPAVAGALVDGHIMDRHLEATLIDLANRGALAIEPAGEKKVQVRLLDRTLLRTPFEVALWEALEGSSAGAGLVTSKELRASRSKWSRTREELRKHLEHEGLYAPNPGSRRRPAYLAAAVGFLVTVIAAVLAGGAEQPLAGIGPLLLGIASLVTLILAASIRDTTQFGEAEAVAWRGYKEGITSARNDLAAVLDLDEVLPYAVAFGVVDSLDDRLKEASEAGYQPAWFNATMQPGSSMGFYPYWVGFHTAVSPPSSSSGGSVGGASAGGGGAGGSF</sequence>